<gene>
    <name evidence="1" type="ORF">LEP1GSC202_0539</name>
</gene>
<evidence type="ECO:0000313" key="2">
    <source>
        <dbReference type="Proteomes" id="UP000013996"/>
    </source>
</evidence>
<dbReference type="Proteomes" id="UP000013996">
    <property type="component" value="Unassembled WGS sequence"/>
</dbReference>
<sequence>MVVSSLFSFEVLQAPKRALKKTRNTKKYQEIPLGLICLPCFIGSNLREAFQGGKKELV</sequence>
<dbReference type="EMBL" id="AOGX02000013">
    <property type="protein sequence ID" value="EOQ90240.1"/>
    <property type="molecule type" value="Genomic_DNA"/>
</dbReference>
<evidence type="ECO:0000313" key="1">
    <source>
        <dbReference type="EMBL" id="EOQ90240.1"/>
    </source>
</evidence>
<proteinExistence type="predicted"/>
<dbReference type="STRING" id="1249483.LEP1GSC202_0539"/>
<reference evidence="1 2" key="1">
    <citation type="submission" date="2013-04" db="EMBL/GenBank/DDBJ databases">
        <authorList>
            <person name="Harkins D.M."/>
            <person name="Durkin A.S."/>
            <person name="Brinkac L.M."/>
            <person name="Haft D.H."/>
            <person name="Selengut J.D."/>
            <person name="Sanka R."/>
            <person name="DePew J."/>
            <person name="Purushe J."/>
            <person name="Hartskeerl R.A."/>
            <person name="Ahmed A."/>
            <person name="van der Linden H."/>
            <person name="Goris M.G.A."/>
            <person name="Vinetz J.M."/>
            <person name="Sutton G.G."/>
            <person name="Nierman W.C."/>
            <person name="Fouts D.E."/>
        </authorList>
    </citation>
    <scope>NUCLEOTIDE SEQUENCE [LARGE SCALE GENOMIC DNA]</scope>
    <source>
        <strain evidence="1 2">Sao Paulo</strain>
    </source>
</reference>
<accession>A0A5E8HIC8</accession>
<dbReference type="AlphaFoldDB" id="A0A5E8HIC8"/>
<organism evidence="1 2">
    <name type="scientific">Leptospira yanagawae serovar Saopaulo str. Sao Paulo = ATCC 700523</name>
    <dbReference type="NCBI Taxonomy" id="1249483"/>
    <lineage>
        <taxon>Bacteria</taxon>
        <taxon>Pseudomonadati</taxon>
        <taxon>Spirochaetota</taxon>
        <taxon>Spirochaetia</taxon>
        <taxon>Leptospirales</taxon>
        <taxon>Leptospiraceae</taxon>
        <taxon>Leptospira</taxon>
    </lineage>
</organism>
<name>A0A5E8HIC8_9LEPT</name>
<protein>
    <submittedName>
        <fullName evidence="1">Uncharacterized protein</fullName>
    </submittedName>
</protein>
<comment type="caution">
    <text evidence="1">The sequence shown here is derived from an EMBL/GenBank/DDBJ whole genome shotgun (WGS) entry which is preliminary data.</text>
</comment>